<dbReference type="Pfam" id="PF00534">
    <property type="entry name" value="Glycos_transf_1"/>
    <property type="match status" value="1"/>
</dbReference>
<keyword evidence="3" id="KW-0808">Transferase</keyword>
<feature type="domain" description="Glycosyl transferase family 1" evidence="1">
    <location>
        <begin position="178"/>
        <end position="345"/>
    </location>
</feature>
<dbReference type="AlphaFoldDB" id="A0A1T4WRF0"/>
<dbReference type="EMBL" id="FUYC01000004">
    <property type="protein sequence ID" value="SKA79896.1"/>
    <property type="molecule type" value="Genomic_DNA"/>
</dbReference>
<dbReference type="GO" id="GO:0016757">
    <property type="term" value="F:glycosyltransferase activity"/>
    <property type="evidence" value="ECO:0007669"/>
    <property type="project" value="InterPro"/>
</dbReference>
<evidence type="ECO:0000259" key="1">
    <source>
        <dbReference type="Pfam" id="PF00534"/>
    </source>
</evidence>
<evidence type="ECO:0000259" key="2">
    <source>
        <dbReference type="Pfam" id="PF13439"/>
    </source>
</evidence>
<organism evidence="3 4">
    <name type="scientific">Paucidesulfovibrio gracilis DSM 16080</name>
    <dbReference type="NCBI Taxonomy" id="1121449"/>
    <lineage>
        <taxon>Bacteria</taxon>
        <taxon>Pseudomonadati</taxon>
        <taxon>Thermodesulfobacteriota</taxon>
        <taxon>Desulfovibrionia</taxon>
        <taxon>Desulfovibrionales</taxon>
        <taxon>Desulfovibrionaceae</taxon>
        <taxon>Paucidesulfovibrio</taxon>
    </lineage>
</organism>
<dbReference type="PANTHER" id="PTHR12526:SF638">
    <property type="entry name" value="SPORE COAT PROTEIN SA"/>
    <property type="match status" value="1"/>
</dbReference>
<dbReference type="PANTHER" id="PTHR12526">
    <property type="entry name" value="GLYCOSYLTRANSFERASE"/>
    <property type="match status" value="1"/>
</dbReference>
<evidence type="ECO:0000313" key="4">
    <source>
        <dbReference type="Proteomes" id="UP000190027"/>
    </source>
</evidence>
<dbReference type="RefSeq" id="WP_078716853.1">
    <property type="nucleotide sequence ID" value="NZ_FUYC01000004.1"/>
</dbReference>
<dbReference type="Gene3D" id="3.40.50.2000">
    <property type="entry name" value="Glycogen Phosphorylase B"/>
    <property type="match status" value="2"/>
</dbReference>
<sequence>MNIIQVANVRWFNATAWYALYLSKLLQQDGHNVLVLTLPDTPPDSMARDMGLHTLPMDLNSNNPLRLARTCVDMVRLVRSFQPQIINCHRGESFFLWGMLRKLGLPFQLVRTRGDQRAPRSDFFNRWLHKNVASSVVVTNKRMASHFLKTMRTPEDQVWCIHGGVDRKTFAFDAQGRRRVREEFGFGPNDFVIGLVGRFDEVKGQKELAQCVARLREKHGLNHIRLFYIGFETATKQDQVQQWIQELGIQDITCISGKRNDMAACISALDLGVVASLWSEAIARAALEIMACERPLVSSDVNVMPDLVPDQGLFPAGDNQAMLGTLLAAVTKPEVRESLIQEERKTMSQLTGNDFLKRTLNLYSSLSNKAD</sequence>
<name>A0A1T4WRF0_9BACT</name>
<dbReference type="STRING" id="1121449.SAMN02745704_01275"/>
<dbReference type="OrthoDB" id="9804196at2"/>
<keyword evidence="4" id="KW-1185">Reference proteome</keyword>
<accession>A0A1T4WRF0</accession>
<dbReference type="SUPFAM" id="SSF53756">
    <property type="entry name" value="UDP-Glycosyltransferase/glycogen phosphorylase"/>
    <property type="match status" value="1"/>
</dbReference>
<dbReference type="InterPro" id="IPR028098">
    <property type="entry name" value="Glyco_trans_4-like_N"/>
</dbReference>
<protein>
    <submittedName>
        <fullName evidence="3">Glycosyltransferase involved in cell wall bisynthesis</fullName>
    </submittedName>
</protein>
<evidence type="ECO:0000313" key="3">
    <source>
        <dbReference type="EMBL" id="SKA79896.1"/>
    </source>
</evidence>
<dbReference type="Proteomes" id="UP000190027">
    <property type="component" value="Unassembled WGS sequence"/>
</dbReference>
<reference evidence="3 4" key="1">
    <citation type="submission" date="2017-02" db="EMBL/GenBank/DDBJ databases">
        <authorList>
            <person name="Peterson S.W."/>
        </authorList>
    </citation>
    <scope>NUCLEOTIDE SEQUENCE [LARGE SCALE GENOMIC DNA]</scope>
    <source>
        <strain evidence="3 4">DSM 16080</strain>
    </source>
</reference>
<feature type="domain" description="Glycosyltransferase subfamily 4-like N-terminal" evidence="2">
    <location>
        <begin position="17"/>
        <end position="167"/>
    </location>
</feature>
<dbReference type="Pfam" id="PF13439">
    <property type="entry name" value="Glyco_transf_4"/>
    <property type="match status" value="1"/>
</dbReference>
<dbReference type="InterPro" id="IPR001296">
    <property type="entry name" value="Glyco_trans_1"/>
</dbReference>
<gene>
    <name evidence="3" type="ORF">SAMN02745704_01275</name>
</gene>
<proteinExistence type="predicted"/>